<protein>
    <submittedName>
        <fullName evidence="3">Uncharacterized protein</fullName>
    </submittedName>
</protein>
<keyword evidence="2" id="KW-1133">Transmembrane helix</keyword>
<keyword evidence="2" id="KW-0812">Transmembrane</keyword>
<feature type="region of interest" description="Disordered" evidence="1">
    <location>
        <begin position="317"/>
        <end position="337"/>
    </location>
</feature>
<name>A0A564YU63_HYMDI</name>
<evidence type="ECO:0000313" key="3">
    <source>
        <dbReference type="EMBL" id="VUZ50775.1"/>
    </source>
</evidence>
<gene>
    <name evidence="3" type="ORF">WMSIL1_LOCUS9672</name>
</gene>
<feature type="region of interest" description="Disordered" evidence="1">
    <location>
        <begin position="197"/>
        <end position="241"/>
    </location>
</feature>
<reference evidence="3 4" key="1">
    <citation type="submission" date="2019-07" db="EMBL/GenBank/DDBJ databases">
        <authorList>
            <person name="Jastrzebski P J."/>
            <person name="Paukszto L."/>
            <person name="Jastrzebski P J."/>
        </authorList>
    </citation>
    <scope>NUCLEOTIDE SEQUENCE [LARGE SCALE GENOMIC DNA]</scope>
    <source>
        <strain evidence="3 4">WMS-il1</strain>
    </source>
</reference>
<dbReference type="Proteomes" id="UP000321570">
    <property type="component" value="Unassembled WGS sequence"/>
</dbReference>
<feature type="compositionally biased region" description="Polar residues" evidence="1">
    <location>
        <begin position="205"/>
        <end position="222"/>
    </location>
</feature>
<feature type="transmembrane region" description="Helical" evidence="2">
    <location>
        <begin position="469"/>
        <end position="498"/>
    </location>
</feature>
<keyword evidence="4" id="KW-1185">Reference proteome</keyword>
<evidence type="ECO:0000256" key="2">
    <source>
        <dbReference type="SAM" id="Phobius"/>
    </source>
</evidence>
<accession>A0A564YU63</accession>
<feature type="compositionally biased region" description="Low complexity" evidence="1">
    <location>
        <begin position="223"/>
        <end position="241"/>
    </location>
</feature>
<dbReference type="EMBL" id="CABIJS010000399">
    <property type="protein sequence ID" value="VUZ50775.1"/>
    <property type="molecule type" value="Genomic_DNA"/>
</dbReference>
<keyword evidence="2" id="KW-0472">Membrane</keyword>
<organism evidence="3 4">
    <name type="scientific">Hymenolepis diminuta</name>
    <name type="common">Rat tapeworm</name>
    <dbReference type="NCBI Taxonomy" id="6216"/>
    <lineage>
        <taxon>Eukaryota</taxon>
        <taxon>Metazoa</taxon>
        <taxon>Spiralia</taxon>
        <taxon>Lophotrochozoa</taxon>
        <taxon>Platyhelminthes</taxon>
        <taxon>Cestoda</taxon>
        <taxon>Eucestoda</taxon>
        <taxon>Cyclophyllidea</taxon>
        <taxon>Hymenolepididae</taxon>
        <taxon>Hymenolepis</taxon>
    </lineage>
</organism>
<evidence type="ECO:0000313" key="4">
    <source>
        <dbReference type="Proteomes" id="UP000321570"/>
    </source>
</evidence>
<sequence>MMSIVHRSTIHSGPVFLKALTTWSSGDLTNTQILCLQCLEGLRFNPSFPHLAACLYFLALCAKEGNKTGYADDVIDCLQNKCRAEPIQFNLPWSLLESYDGTLKNFYELVDKSYSNGIEEDNLTAPSTSWNNLNGDGDGEIYADEEYLVAPPAWYHHSYNRLTAENYESLALFCLDMGLRELGVAFAVRAHQESKRRESPDLCSSDWSESPTSSHILTNGDTPFSSISSSPNSDFSYPQSPKQLPNLSLPLLRHLNLPVSLRPDEDVAILEDNDMVFSVRTSHNYLPQQSKDSNQISNPKLYDSVTTVRRRLRGSILKPPSFFSHSPDDGDSSNRSPLLSSCGFDDFSRCESPNSIGPGSHPSPKKRVRFSLSASHPPPHLEAQFGGRSNSQRLQDMARRRSCRYHLRRGINEQELDGDADEDSVGAFDRLVGIFWPDEGRFRWCFWEGGGETLHDFNFRRFARCIGDVAAFLGCLIALLLFCLLFLSLVICIPLTWFSVDGNAGITAGTCIRLLNAFGLHALLAR</sequence>
<evidence type="ECO:0000256" key="1">
    <source>
        <dbReference type="SAM" id="MobiDB-lite"/>
    </source>
</evidence>
<proteinExistence type="predicted"/>
<feature type="region of interest" description="Disordered" evidence="1">
    <location>
        <begin position="353"/>
        <end position="373"/>
    </location>
</feature>
<dbReference type="AlphaFoldDB" id="A0A564YU63"/>